<accession>A0ABM8WYG4</accession>
<dbReference type="Proteomes" id="UP000701702">
    <property type="component" value="Unassembled WGS sequence"/>
</dbReference>
<reference evidence="1 2" key="1">
    <citation type="submission" date="2021-08" db="EMBL/GenBank/DDBJ databases">
        <authorList>
            <person name="Peeters C."/>
        </authorList>
    </citation>
    <scope>NUCLEOTIDE SEQUENCE [LARGE SCALE GENOMIC DNA]</scope>
    <source>
        <strain evidence="1 2">LMG 23994</strain>
    </source>
</reference>
<name>A0ABM8WYG4_9BURK</name>
<proteinExistence type="predicted"/>
<evidence type="ECO:0000313" key="2">
    <source>
        <dbReference type="Proteomes" id="UP000701702"/>
    </source>
</evidence>
<protein>
    <submittedName>
        <fullName evidence="1">Uncharacterized protein</fullName>
    </submittedName>
</protein>
<dbReference type="EMBL" id="CAJZAF010000011">
    <property type="protein sequence ID" value="CAG9172637.1"/>
    <property type="molecule type" value="Genomic_DNA"/>
</dbReference>
<gene>
    <name evidence="1" type="ORF">LMG23994_02455</name>
</gene>
<sequence length="64" mass="6931">MRIVAFLCGGIARHRGPLAIAGESQTCKRLLEQFQKTLQVGGITRNLVGTRARQHGSVTIGRNS</sequence>
<comment type="caution">
    <text evidence="1">The sequence shown here is derived from an EMBL/GenBank/DDBJ whole genome shotgun (WGS) entry which is preliminary data.</text>
</comment>
<evidence type="ECO:0000313" key="1">
    <source>
        <dbReference type="EMBL" id="CAG9172637.1"/>
    </source>
</evidence>
<keyword evidence="2" id="KW-1185">Reference proteome</keyword>
<organism evidence="1 2">
    <name type="scientific">Cupriavidus pinatubonensis</name>
    <dbReference type="NCBI Taxonomy" id="248026"/>
    <lineage>
        <taxon>Bacteria</taxon>
        <taxon>Pseudomonadati</taxon>
        <taxon>Pseudomonadota</taxon>
        <taxon>Betaproteobacteria</taxon>
        <taxon>Burkholderiales</taxon>
        <taxon>Burkholderiaceae</taxon>
        <taxon>Cupriavidus</taxon>
    </lineage>
</organism>
<dbReference type="RefSeq" id="WP_224002359.1">
    <property type="nucleotide sequence ID" value="NZ_CAJZAF010000011.1"/>
</dbReference>